<feature type="compositionally biased region" description="Low complexity" evidence="1">
    <location>
        <begin position="192"/>
        <end position="201"/>
    </location>
</feature>
<evidence type="ECO:0000313" key="3">
    <source>
        <dbReference type="EMBL" id="SDF49084.1"/>
    </source>
</evidence>
<dbReference type="SUPFAM" id="SSF50346">
    <property type="entry name" value="PRC-barrel domain"/>
    <property type="match status" value="1"/>
</dbReference>
<proteinExistence type="predicted"/>
<dbReference type="AlphaFoldDB" id="A0A1G7LIA9"/>
<dbReference type="Proteomes" id="UP000199415">
    <property type="component" value="Unassembled WGS sequence"/>
</dbReference>
<protein>
    <submittedName>
        <fullName evidence="3">PRC-barrel domain-containing protein</fullName>
    </submittedName>
</protein>
<evidence type="ECO:0000256" key="1">
    <source>
        <dbReference type="SAM" id="MobiDB-lite"/>
    </source>
</evidence>
<feature type="compositionally biased region" description="Basic and acidic residues" evidence="1">
    <location>
        <begin position="209"/>
        <end position="219"/>
    </location>
</feature>
<feature type="region of interest" description="Disordered" evidence="1">
    <location>
        <begin position="182"/>
        <end position="219"/>
    </location>
</feature>
<sequence length="219" mass="21699">MHVAKTWDWASRTKELLLASTMAAVLVTPFYTVASANSGTSAETAAAEETGNGQSVSEASETEQDKGSADETGATEGETTGGESGASATGEADAGSAAGAGGGQFLESAQGDVLSGEQLVGMEVVASNGDSLGTVTDILLQQDGTLNGVVISSGGFLGIGEKQVGVRWDSASMSVAENKLQTGLSQQDIQDAPAYEAAPAGGEAGTGEGRSKEESGAAE</sequence>
<organism evidence="3 4">
    <name type="scientific">Limimonas halophila</name>
    <dbReference type="NCBI Taxonomy" id="1082479"/>
    <lineage>
        <taxon>Bacteria</taxon>
        <taxon>Pseudomonadati</taxon>
        <taxon>Pseudomonadota</taxon>
        <taxon>Alphaproteobacteria</taxon>
        <taxon>Rhodospirillales</taxon>
        <taxon>Rhodovibrionaceae</taxon>
        <taxon>Limimonas</taxon>
    </lineage>
</organism>
<reference evidence="3 4" key="1">
    <citation type="submission" date="2016-10" db="EMBL/GenBank/DDBJ databases">
        <authorList>
            <person name="de Groot N.N."/>
        </authorList>
    </citation>
    <scope>NUCLEOTIDE SEQUENCE [LARGE SCALE GENOMIC DNA]</scope>
    <source>
        <strain evidence="3 4">DSM 25584</strain>
    </source>
</reference>
<evidence type="ECO:0000313" key="4">
    <source>
        <dbReference type="Proteomes" id="UP000199415"/>
    </source>
</evidence>
<dbReference type="Pfam" id="PF05239">
    <property type="entry name" value="PRC"/>
    <property type="match status" value="1"/>
</dbReference>
<dbReference type="EMBL" id="FNCE01000001">
    <property type="protein sequence ID" value="SDF49084.1"/>
    <property type="molecule type" value="Genomic_DNA"/>
</dbReference>
<keyword evidence="4" id="KW-1185">Reference proteome</keyword>
<dbReference type="InterPro" id="IPR011033">
    <property type="entry name" value="PRC_barrel-like_sf"/>
</dbReference>
<dbReference type="RefSeq" id="WP_176758459.1">
    <property type="nucleotide sequence ID" value="NZ_FNCE01000001.1"/>
</dbReference>
<feature type="domain" description="PRC-barrel" evidence="2">
    <location>
        <begin position="113"/>
        <end position="171"/>
    </location>
</feature>
<dbReference type="PANTHER" id="PTHR36505:SF1">
    <property type="entry name" value="BLR1072 PROTEIN"/>
    <property type="match status" value="1"/>
</dbReference>
<feature type="compositionally biased region" description="Low complexity" evidence="1">
    <location>
        <begin position="85"/>
        <end position="97"/>
    </location>
</feature>
<feature type="region of interest" description="Disordered" evidence="1">
    <location>
        <begin position="42"/>
        <end position="103"/>
    </location>
</feature>
<evidence type="ECO:0000259" key="2">
    <source>
        <dbReference type="Pfam" id="PF05239"/>
    </source>
</evidence>
<dbReference type="Gene3D" id="2.30.30.240">
    <property type="entry name" value="PRC-barrel domain"/>
    <property type="match status" value="1"/>
</dbReference>
<name>A0A1G7LIA9_9PROT</name>
<feature type="compositionally biased region" description="Low complexity" evidence="1">
    <location>
        <begin position="42"/>
        <end position="53"/>
    </location>
</feature>
<gene>
    <name evidence="3" type="ORF">SAMN05216241_101256</name>
</gene>
<dbReference type="STRING" id="1082479.SAMN05216241_101256"/>
<accession>A0A1G7LIA9</accession>
<dbReference type="InterPro" id="IPR027275">
    <property type="entry name" value="PRC-brl_dom"/>
</dbReference>
<dbReference type="PANTHER" id="PTHR36505">
    <property type="entry name" value="BLR1072 PROTEIN"/>
    <property type="match status" value="1"/>
</dbReference>